<evidence type="ECO:0000256" key="1">
    <source>
        <dbReference type="SAM" id="Coils"/>
    </source>
</evidence>
<keyword evidence="3" id="KW-1185">Reference proteome</keyword>
<name>A0A397U1S0_9GLOM</name>
<dbReference type="SUPFAM" id="SSF56219">
    <property type="entry name" value="DNase I-like"/>
    <property type="match status" value="1"/>
</dbReference>
<evidence type="ECO:0008006" key="4">
    <source>
        <dbReference type="Google" id="ProtNLM"/>
    </source>
</evidence>
<evidence type="ECO:0000313" key="2">
    <source>
        <dbReference type="EMBL" id="RIB03601.1"/>
    </source>
</evidence>
<keyword evidence="1" id="KW-0175">Coiled coil</keyword>
<dbReference type="AlphaFoldDB" id="A0A397U1S0"/>
<dbReference type="EMBL" id="QKWP01002367">
    <property type="protein sequence ID" value="RIB03601.1"/>
    <property type="molecule type" value="Genomic_DNA"/>
</dbReference>
<accession>A0A397U1S0</accession>
<dbReference type="Proteomes" id="UP000266673">
    <property type="component" value="Unassembled WGS sequence"/>
</dbReference>
<dbReference type="OrthoDB" id="2416239at2759"/>
<dbReference type="InterPro" id="IPR036691">
    <property type="entry name" value="Endo/exonu/phosph_ase_sf"/>
</dbReference>
<organism evidence="2 3">
    <name type="scientific">Gigaspora rosea</name>
    <dbReference type="NCBI Taxonomy" id="44941"/>
    <lineage>
        <taxon>Eukaryota</taxon>
        <taxon>Fungi</taxon>
        <taxon>Fungi incertae sedis</taxon>
        <taxon>Mucoromycota</taxon>
        <taxon>Glomeromycotina</taxon>
        <taxon>Glomeromycetes</taxon>
        <taxon>Diversisporales</taxon>
        <taxon>Gigasporaceae</taxon>
        <taxon>Gigaspora</taxon>
    </lineage>
</organism>
<reference evidence="2 3" key="1">
    <citation type="submission" date="2018-06" db="EMBL/GenBank/DDBJ databases">
        <title>Comparative genomics reveals the genomic features of Rhizophagus irregularis, R. cerebriforme, R. diaphanum and Gigaspora rosea, and their symbiotic lifestyle signature.</title>
        <authorList>
            <person name="Morin E."/>
            <person name="San Clemente H."/>
            <person name="Chen E.C.H."/>
            <person name="De La Providencia I."/>
            <person name="Hainaut M."/>
            <person name="Kuo A."/>
            <person name="Kohler A."/>
            <person name="Murat C."/>
            <person name="Tang N."/>
            <person name="Roy S."/>
            <person name="Loubradou J."/>
            <person name="Henrissat B."/>
            <person name="Grigoriev I.V."/>
            <person name="Corradi N."/>
            <person name="Roux C."/>
            <person name="Martin F.M."/>
        </authorList>
    </citation>
    <scope>NUCLEOTIDE SEQUENCE [LARGE SCALE GENOMIC DNA]</scope>
    <source>
        <strain evidence="2 3">DAOM 194757</strain>
    </source>
</reference>
<comment type="caution">
    <text evidence="2">The sequence shown here is derived from an EMBL/GenBank/DDBJ whole genome shotgun (WGS) entry which is preliminary data.</text>
</comment>
<feature type="coiled-coil region" evidence="1">
    <location>
        <begin position="160"/>
        <end position="187"/>
    </location>
</feature>
<sequence length="324" mass="38649">MKETKIDILGLVETNVSEKEGKLILKKVQGYHRFWSLADKNKVKGSGVVSYIEVIMIYQALSDHELEEKIVKYLKGKLSENKGKHTKHHIIIGDFNQIAKNVLDKKGKRKVMSQKKSKLMDLLVLYNYKNIFRELNLESESYTWKRNEQASRIDYIWTSSSCSDQEKRRLERQLQKWKRKKRAGLDKDLWEQDENKNIDRENPNKLWEDKEEEDIRKDIKNTTKVKETRKKKMKSLTAEQKQICIEIIKRRELSKHEHIQVENLLLEERVVGFWKTLIAHLNLLFKQKEKKRIRGFIETRYNMIVKDQKKMLASLLNRPSLANL</sequence>
<gene>
    <name evidence="2" type="ORF">C2G38_2224590</name>
</gene>
<proteinExistence type="predicted"/>
<protein>
    <recommendedName>
        <fullName evidence="4">Endonuclease/exonuclease/phosphatase</fullName>
    </recommendedName>
</protein>
<evidence type="ECO:0000313" key="3">
    <source>
        <dbReference type="Proteomes" id="UP000266673"/>
    </source>
</evidence>
<dbReference type="Gene3D" id="3.60.10.10">
    <property type="entry name" value="Endonuclease/exonuclease/phosphatase"/>
    <property type="match status" value="1"/>
</dbReference>